<dbReference type="SMART" id="SM00421">
    <property type="entry name" value="HTH_LUXR"/>
    <property type="match status" value="1"/>
</dbReference>
<dbReference type="InterPro" id="IPR036388">
    <property type="entry name" value="WH-like_DNA-bd_sf"/>
</dbReference>
<keyword evidence="3" id="KW-0804">Transcription</keyword>
<accession>A0A4R2C583</accession>
<dbReference type="EMBL" id="SLVX01000028">
    <property type="protein sequence ID" value="TCN35406.1"/>
    <property type="molecule type" value="Genomic_DNA"/>
</dbReference>
<keyword evidence="1" id="KW-0805">Transcription regulation</keyword>
<evidence type="ECO:0000256" key="1">
    <source>
        <dbReference type="ARBA" id="ARBA00023015"/>
    </source>
</evidence>
<evidence type="ECO:0000259" key="4">
    <source>
        <dbReference type="PROSITE" id="PS50043"/>
    </source>
</evidence>
<dbReference type="InterPro" id="IPR016032">
    <property type="entry name" value="Sig_transdc_resp-reg_C-effctor"/>
</dbReference>
<dbReference type="Proteomes" id="UP000295351">
    <property type="component" value="Unassembled WGS sequence"/>
</dbReference>
<reference evidence="5 6" key="1">
    <citation type="submission" date="2019-03" db="EMBL/GenBank/DDBJ databases">
        <title>Genomic Encyclopedia of Type Strains, Phase IV (KMG-IV): sequencing the most valuable type-strain genomes for metagenomic binning, comparative biology and taxonomic classification.</title>
        <authorList>
            <person name="Goeker M."/>
        </authorList>
    </citation>
    <scope>NUCLEOTIDE SEQUENCE [LARGE SCALE GENOMIC DNA]</scope>
    <source>
        <strain evidence="5 6">DSM 18401</strain>
    </source>
</reference>
<dbReference type="PANTHER" id="PTHR44688:SF16">
    <property type="entry name" value="DNA-BINDING TRANSCRIPTIONAL ACTIVATOR DEVR_DOSR"/>
    <property type="match status" value="1"/>
</dbReference>
<dbReference type="Pfam" id="PF00196">
    <property type="entry name" value="GerE"/>
    <property type="match status" value="1"/>
</dbReference>
<dbReference type="AlphaFoldDB" id="A0A4R2C583"/>
<dbReference type="GO" id="GO:0003677">
    <property type="term" value="F:DNA binding"/>
    <property type="evidence" value="ECO:0007669"/>
    <property type="project" value="UniProtKB-KW"/>
</dbReference>
<dbReference type="Gene3D" id="1.10.10.10">
    <property type="entry name" value="Winged helix-like DNA-binding domain superfamily/Winged helix DNA-binding domain"/>
    <property type="match status" value="1"/>
</dbReference>
<dbReference type="SUPFAM" id="SSF46894">
    <property type="entry name" value="C-terminal effector domain of the bipartite response regulators"/>
    <property type="match status" value="1"/>
</dbReference>
<comment type="caution">
    <text evidence="5">The sequence shown here is derived from an EMBL/GenBank/DDBJ whole genome shotgun (WGS) entry which is preliminary data.</text>
</comment>
<sequence>MQPAGDEVFGTVPLRADKGLYHFLLRQLGQLLNARSGQAIYFDSASRPHYLSFFRTPKEVRSLYKSHYYKICPMREYWSACRERNIVDLNHVKCNIKYDRRYFVEFYRKSGHKDEIAFFLPVGQTSFIGIFLESPELYSHSKFDNFKTVSPFVFEMHQREIDHLTEAVDNVDPGTRSNDYVIFDRMGEPVVWSDGLFPTKLSTFMGMDLLRNTMSASPWSGEIGDAGYCEVTQLPETFSVAPGGYICRRIDNWSAGSANPLEEVIACLVRVHGLTLKECRIIELLLLGDGNEQIAQKLSLSNNTIKTHKKNIYRKLDITSERELLAYVFRYLSAFGRRRTNSAHT</sequence>
<keyword evidence="2" id="KW-0238">DNA-binding</keyword>
<keyword evidence="6" id="KW-1185">Reference proteome</keyword>
<gene>
    <name evidence="5" type="ORF">EV665_12816</name>
</gene>
<dbReference type="InterPro" id="IPR000792">
    <property type="entry name" value="Tscrpt_reg_LuxR_C"/>
</dbReference>
<evidence type="ECO:0000313" key="5">
    <source>
        <dbReference type="EMBL" id="TCN35406.1"/>
    </source>
</evidence>
<dbReference type="RefSeq" id="WP_133036571.1">
    <property type="nucleotide sequence ID" value="NZ_BAABEI010000001.1"/>
</dbReference>
<evidence type="ECO:0000256" key="2">
    <source>
        <dbReference type="ARBA" id="ARBA00023125"/>
    </source>
</evidence>
<dbReference type="CDD" id="cd06170">
    <property type="entry name" value="LuxR_C_like"/>
    <property type="match status" value="1"/>
</dbReference>
<dbReference type="PROSITE" id="PS00622">
    <property type="entry name" value="HTH_LUXR_1"/>
    <property type="match status" value="1"/>
</dbReference>
<protein>
    <submittedName>
        <fullName evidence="5">Regulatory LuxR family protein</fullName>
    </submittedName>
</protein>
<evidence type="ECO:0000256" key="3">
    <source>
        <dbReference type="ARBA" id="ARBA00023163"/>
    </source>
</evidence>
<organism evidence="5 6">
    <name type="scientific">Shinella granuli</name>
    <dbReference type="NCBI Taxonomy" id="323621"/>
    <lineage>
        <taxon>Bacteria</taxon>
        <taxon>Pseudomonadati</taxon>
        <taxon>Pseudomonadota</taxon>
        <taxon>Alphaproteobacteria</taxon>
        <taxon>Hyphomicrobiales</taxon>
        <taxon>Rhizobiaceae</taxon>
        <taxon>Shinella</taxon>
    </lineage>
</organism>
<evidence type="ECO:0000313" key="6">
    <source>
        <dbReference type="Proteomes" id="UP000295351"/>
    </source>
</evidence>
<feature type="domain" description="HTH luxR-type" evidence="4">
    <location>
        <begin position="267"/>
        <end position="332"/>
    </location>
</feature>
<name>A0A4R2C583_SHIGR</name>
<dbReference type="PANTHER" id="PTHR44688">
    <property type="entry name" value="DNA-BINDING TRANSCRIPTIONAL ACTIVATOR DEVR_DOSR"/>
    <property type="match status" value="1"/>
</dbReference>
<dbReference type="PRINTS" id="PR00038">
    <property type="entry name" value="HTHLUXR"/>
</dbReference>
<proteinExistence type="predicted"/>
<dbReference type="GO" id="GO:0006355">
    <property type="term" value="P:regulation of DNA-templated transcription"/>
    <property type="evidence" value="ECO:0007669"/>
    <property type="project" value="InterPro"/>
</dbReference>
<dbReference type="PROSITE" id="PS50043">
    <property type="entry name" value="HTH_LUXR_2"/>
    <property type="match status" value="1"/>
</dbReference>